<organism evidence="3 5">
    <name type="scientific">Colwellia hornerae</name>
    <dbReference type="NCBI Taxonomy" id="89402"/>
    <lineage>
        <taxon>Bacteria</taxon>
        <taxon>Pseudomonadati</taxon>
        <taxon>Pseudomonadota</taxon>
        <taxon>Gammaproteobacteria</taxon>
        <taxon>Alteromonadales</taxon>
        <taxon>Colwelliaceae</taxon>
        <taxon>Colwellia</taxon>
    </lineage>
</organism>
<name>A0A5C6QE10_9GAMM</name>
<dbReference type="OrthoDB" id="9784953at2"/>
<dbReference type="EMBL" id="VOLQ01000015">
    <property type="protein sequence ID" value="TWX67089.1"/>
    <property type="molecule type" value="Genomic_DNA"/>
</dbReference>
<dbReference type="InterPro" id="IPR013976">
    <property type="entry name" value="HDOD"/>
</dbReference>
<dbReference type="Pfam" id="PF08668">
    <property type="entry name" value="HDOD"/>
    <property type="match status" value="1"/>
</dbReference>
<protein>
    <submittedName>
        <fullName evidence="3">HDOD domain-containing protein</fullName>
    </submittedName>
</protein>
<evidence type="ECO:0000313" key="3">
    <source>
        <dbReference type="EMBL" id="TWX67089.1"/>
    </source>
</evidence>
<dbReference type="Proteomes" id="UP000321525">
    <property type="component" value="Unassembled WGS sequence"/>
</dbReference>
<dbReference type="AlphaFoldDB" id="A0A5C6QE10"/>
<dbReference type="PROSITE" id="PS51833">
    <property type="entry name" value="HDOD"/>
    <property type="match status" value="1"/>
</dbReference>
<accession>A0A5C6QE10</accession>
<evidence type="ECO:0000313" key="5">
    <source>
        <dbReference type="Proteomes" id="UP000321917"/>
    </source>
</evidence>
<gene>
    <name evidence="2" type="ORF">ESZ26_00190</name>
    <name evidence="3" type="ORF">ESZ27_09430</name>
</gene>
<dbReference type="RefSeq" id="WP_146795886.1">
    <property type="nucleotide sequence ID" value="NZ_VOLP01000001.1"/>
</dbReference>
<dbReference type="PANTHER" id="PTHR33525">
    <property type="match status" value="1"/>
</dbReference>
<dbReference type="Gene3D" id="1.10.3210.10">
    <property type="entry name" value="Hypothetical protein af1432"/>
    <property type="match status" value="1"/>
</dbReference>
<dbReference type="Proteomes" id="UP000321917">
    <property type="component" value="Unassembled WGS sequence"/>
</dbReference>
<feature type="domain" description="HDOD" evidence="1">
    <location>
        <begin position="18"/>
        <end position="213"/>
    </location>
</feature>
<sequence length="283" mass="32025">MLEVDDKVLADIRRGFSIPAQPSLLIKLQKIMAEAEPDLNALGDIISQDVAVASIILKTINSPLYGLSRSISDIHKSVRYIGLQGINSLVTNTLIKRSFDQQGCSIALEEFWDSATHIANTCVHIGKTLKVTTSKDKLFSLGLFHDCGIPIMAMKYSDYNDTYQLAYSTPDKTLPMTEDQAYGVNHATIGYYVASSWRLPKDICALILVHHDRDFLKMNNSCAQEVYYAILKLAENLVHNHKHNRDCADWFYIQEMIFTLLDIDEDNYQDYLEDSESFDVKAD</sequence>
<dbReference type="SUPFAM" id="SSF109604">
    <property type="entry name" value="HD-domain/PDEase-like"/>
    <property type="match status" value="1"/>
</dbReference>
<evidence type="ECO:0000259" key="1">
    <source>
        <dbReference type="PROSITE" id="PS51833"/>
    </source>
</evidence>
<proteinExistence type="predicted"/>
<evidence type="ECO:0000313" key="4">
    <source>
        <dbReference type="Proteomes" id="UP000321525"/>
    </source>
</evidence>
<dbReference type="InterPro" id="IPR052340">
    <property type="entry name" value="RNase_Y/CdgJ"/>
</dbReference>
<reference evidence="3 5" key="1">
    <citation type="submission" date="2019-07" db="EMBL/GenBank/DDBJ databases">
        <title>Genomes of sea-ice associated Colwellia species.</title>
        <authorList>
            <person name="Bowman J.P."/>
        </authorList>
    </citation>
    <scope>NUCLEOTIDE SEQUENCE [LARGE SCALE GENOMIC DNA]</scope>
    <source>
        <strain evidence="2 4">ACAM 607</strain>
        <strain evidence="3 5">IC036</strain>
    </source>
</reference>
<dbReference type="EMBL" id="VOLR01000001">
    <property type="protein sequence ID" value="TWX62775.1"/>
    <property type="molecule type" value="Genomic_DNA"/>
</dbReference>
<dbReference type="PANTHER" id="PTHR33525:SF6">
    <property type="entry name" value="HDOD DOMAIN-CONTAINING PROTEIN"/>
    <property type="match status" value="1"/>
</dbReference>
<keyword evidence="4" id="KW-1185">Reference proteome</keyword>
<comment type="caution">
    <text evidence="3">The sequence shown here is derived from an EMBL/GenBank/DDBJ whole genome shotgun (WGS) entry which is preliminary data.</text>
</comment>
<evidence type="ECO:0000313" key="2">
    <source>
        <dbReference type="EMBL" id="TWX62775.1"/>
    </source>
</evidence>